<evidence type="ECO:0000313" key="2">
    <source>
        <dbReference type="EMBL" id="KAH3885649.1"/>
    </source>
</evidence>
<protein>
    <submittedName>
        <fullName evidence="2">Uncharacterized protein</fullName>
    </submittedName>
</protein>
<keyword evidence="1" id="KW-0732">Signal</keyword>
<organism evidence="2 3">
    <name type="scientific">Dreissena polymorpha</name>
    <name type="common">Zebra mussel</name>
    <name type="synonym">Mytilus polymorpha</name>
    <dbReference type="NCBI Taxonomy" id="45954"/>
    <lineage>
        <taxon>Eukaryota</taxon>
        <taxon>Metazoa</taxon>
        <taxon>Spiralia</taxon>
        <taxon>Lophotrochozoa</taxon>
        <taxon>Mollusca</taxon>
        <taxon>Bivalvia</taxon>
        <taxon>Autobranchia</taxon>
        <taxon>Heteroconchia</taxon>
        <taxon>Euheterodonta</taxon>
        <taxon>Imparidentia</taxon>
        <taxon>Neoheterodontei</taxon>
        <taxon>Myida</taxon>
        <taxon>Dreissenoidea</taxon>
        <taxon>Dreissenidae</taxon>
        <taxon>Dreissena</taxon>
    </lineage>
</organism>
<dbReference type="EMBL" id="JAIWYP010000001">
    <property type="protein sequence ID" value="KAH3885649.1"/>
    <property type="molecule type" value="Genomic_DNA"/>
</dbReference>
<proteinExistence type="predicted"/>
<sequence length="157" mass="18036">MCQQSHQVILMLSLSLCSPWPIYGKELHLLLVGTLTMMCLSFCKKRNAYAYDIYITGILSVMEKVWQDNTIGMKIARVLSVAGNYFLPKMHSISHLKTAETYSRNPAIKSGLFHTEKTSDTSDIRILFSIQQYKELIKAMYCQKQLHASQFTYGEIR</sequence>
<dbReference type="Proteomes" id="UP000828390">
    <property type="component" value="Unassembled WGS sequence"/>
</dbReference>
<dbReference type="AlphaFoldDB" id="A0A9D4N1M9"/>
<keyword evidence="3" id="KW-1185">Reference proteome</keyword>
<feature type="chain" id="PRO_5039521436" evidence="1">
    <location>
        <begin position="25"/>
        <end position="157"/>
    </location>
</feature>
<name>A0A9D4N1M9_DREPO</name>
<evidence type="ECO:0000313" key="3">
    <source>
        <dbReference type="Proteomes" id="UP000828390"/>
    </source>
</evidence>
<feature type="signal peptide" evidence="1">
    <location>
        <begin position="1"/>
        <end position="24"/>
    </location>
</feature>
<evidence type="ECO:0000256" key="1">
    <source>
        <dbReference type="SAM" id="SignalP"/>
    </source>
</evidence>
<reference evidence="2" key="1">
    <citation type="journal article" date="2019" name="bioRxiv">
        <title>The Genome of the Zebra Mussel, Dreissena polymorpha: A Resource for Invasive Species Research.</title>
        <authorList>
            <person name="McCartney M.A."/>
            <person name="Auch B."/>
            <person name="Kono T."/>
            <person name="Mallez S."/>
            <person name="Zhang Y."/>
            <person name="Obille A."/>
            <person name="Becker A."/>
            <person name="Abrahante J.E."/>
            <person name="Garbe J."/>
            <person name="Badalamenti J.P."/>
            <person name="Herman A."/>
            <person name="Mangelson H."/>
            <person name="Liachko I."/>
            <person name="Sullivan S."/>
            <person name="Sone E.D."/>
            <person name="Koren S."/>
            <person name="Silverstein K.A.T."/>
            <person name="Beckman K.B."/>
            <person name="Gohl D.M."/>
        </authorList>
    </citation>
    <scope>NUCLEOTIDE SEQUENCE</scope>
    <source>
        <strain evidence="2">Duluth1</strain>
        <tissue evidence="2">Whole animal</tissue>
    </source>
</reference>
<gene>
    <name evidence="2" type="ORF">DPMN_009644</name>
</gene>
<reference evidence="2" key="2">
    <citation type="submission" date="2020-11" db="EMBL/GenBank/DDBJ databases">
        <authorList>
            <person name="McCartney M.A."/>
            <person name="Auch B."/>
            <person name="Kono T."/>
            <person name="Mallez S."/>
            <person name="Becker A."/>
            <person name="Gohl D.M."/>
            <person name="Silverstein K.A.T."/>
            <person name="Koren S."/>
            <person name="Bechman K.B."/>
            <person name="Herman A."/>
            <person name="Abrahante J.E."/>
            <person name="Garbe J."/>
        </authorList>
    </citation>
    <scope>NUCLEOTIDE SEQUENCE</scope>
    <source>
        <strain evidence="2">Duluth1</strain>
        <tissue evidence="2">Whole animal</tissue>
    </source>
</reference>
<comment type="caution">
    <text evidence="2">The sequence shown here is derived from an EMBL/GenBank/DDBJ whole genome shotgun (WGS) entry which is preliminary data.</text>
</comment>
<accession>A0A9D4N1M9</accession>